<dbReference type="InParanoid" id="F0X6L5"/>
<keyword evidence="9" id="KW-1133">Transmembrane helix</keyword>
<keyword evidence="6 10" id="KW-0503">Monooxygenase</keyword>
<dbReference type="InterPro" id="IPR002403">
    <property type="entry name" value="Cyt_P450_E_grp-IV"/>
</dbReference>
<evidence type="ECO:0000256" key="5">
    <source>
        <dbReference type="ARBA" id="ARBA00023004"/>
    </source>
</evidence>
<dbReference type="GO" id="GO:0020037">
    <property type="term" value="F:heme binding"/>
    <property type="evidence" value="ECO:0007669"/>
    <property type="project" value="InterPro"/>
</dbReference>
<feature type="region of interest" description="Disordered" evidence="8">
    <location>
        <begin position="319"/>
        <end position="345"/>
    </location>
</feature>
<keyword evidence="9" id="KW-0812">Transmembrane</keyword>
<evidence type="ECO:0000256" key="8">
    <source>
        <dbReference type="SAM" id="MobiDB-lite"/>
    </source>
</evidence>
<dbReference type="Gene3D" id="1.10.630.10">
    <property type="entry name" value="Cytochrome P450"/>
    <property type="match status" value="1"/>
</dbReference>
<keyword evidence="4 7" id="KW-0479">Metal-binding</keyword>
<comment type="similarity">
    <text evidence="2">Belongs to the cytochrome P450 family.</text>
</comment>
<evidence type="ECO:0000256" key="1">
    <source>
        <dbReference type="ARBA" id="ARBA00001971"/>
    </source>
</evidence>
<keyword evidence="9" id="KW-0472">Membrane</keyword>
<dbReference type="GO" id="GO:0004497">
    <property type="term" value="F:monooxygenase activity"/>
    <property type="evidence" value="ECO:0007669"/>
    <property type="project" value="UniProtKB-KW"/>
</dbReference>
<comment type="cofactor">
    <cofactor evidence="1 7">
        <name>heme</name>
        <dbReference type="ChEBI" id="CHEBI:30413"/>
    </cofactor>
</comment>
<dbReference type="GO" id="GO:0005506">
    <property type="term" value="F:iron ion binding"/>
    <property type="evidence" value="ECO:0007669"/>
    <property type="project" value="InterPro"/>
</dbReference>
<evidence type="ECO:0000256" key="7">
    <source>
        <dbReference type="PIRSR" id="PIRSR602403-1"/>
    </source>
</evidence>
<dbReference type="PANTHER" id="PTHR24305:SF166">
    <property type="entry name" value="CYTOCHROME P450 12A4, MITOCHONDRIAL-RELATED"/>
    <property type="match status" value="1"/>
</dbReference>
<keyword evidence="3 7" id="KW-0349">Heme</keyword>
<feature type="binding site" description="axial binding residue" evidence="7">
    <location>
        <position position="514"/>
    </location>
    <ligand>
        <name>heme</name>
        <dbReference type="ChEBI" id="CHEBI:30413"/>
    </ligand>
    <ligandPart>
        <name>Fe</name>
        <dbReference type="ChEBI" id="CHEBI:18248"/>
    </ligandPart>
</feature>
<sequence>MAIGGLISKMAHMQPPLGELDMRAAAVMAAAVGKPATLIFCAVAGIAVLLYRLVVVPALLSPLARIPAAHPLCHVTPLWILWVRYRGVETSTIHALHQRLGPIVRTAPKELSVNCFEGGIQTIYTGGFHKTDFYHNRFANYGVDPMFAMSGKAHAERKRMMSNVFSKSYILANVTALAVVRTVLFKRLLPLIDAAATAGEPLEVLSLLASYSMDTFTGYQFGLAGGTNFLQDTDERRWYLRAFSERQPWAFWRAELPRLTAWAQHLGLRLVPHWVAKDSADLETWQMALCDRAEARMATASTVSVQDVPVVFGHERAAFAKHDDPETPSSSRPRQLAQKSQPARPDVHRLEIASDMYDYNAAAHETSGNTLTYLFYELSRRPVLQDALRAELRSLGRGLVYPRLPGQDVDLPDPKALDQLPLLDAILQETLRLWSAVSGGQPRVTPTSSCSLAGYDNIPGGVRVQAQAYTLHRNPAVFPEPDSWQPQRWMGQTPEKLALMRRWFWAWSSGGAMCIGSNFATYSMKFGIASVYTNYCTVIVNSPDMTLSEGFTAGPRGGKLDLQFQQAV</sequence>
<keyword evidence="5 7" id="KW-0408">Iron</keyword>
<dbReference type="OrthoDB" id="1470350at2759"/>
<evidence type="ECO:0000256" key="2">
    <source>
        <dbReference type="ARBA" id="ARBA00010617"/>
    </source>
</evidence>
<organism evidence="11">
    <name type="scientific">Grosmannia clavigera (strain kw1407 / UAMH 11150)</name>
    <name type="common">Blue stain fungus</name>
    <name type="synonym">Graphiocladiella clavigera</name>
    <dbReference type="NCBI Taxonomy" id="655863"/>
    <lineage>
        <taxon>Eukaryota</taxon>
        <taxon>Fungi</taxon>
        <taxon>Dikarya</taxon>
        <taxon>Ascomycota</taxon>
        <taxon>Pezizomycotina</taxon>
        <taxon>Sordariomycetes</taxon>
        <taxon>Sordariomycetidae</taxon>
        <taxon>Ophiostomatales</taxon>
        <taxon>Ophiostomataceae</taxon>
        <taxon>Leptographium</taxon>
    </lineage>
</organism>
<dbReference type="InterPro" id="IPR001128">
    <property type="entry name" value="Cyt_P450"/>
</dbReference>
<feature type="transmembrane region" description="Helical" evidence="9">
    <location>
        <begin position="37"/>
        <end position="60"/>
    </location>
</feature>
<dbReference type="RefSeq" id="XP_014175704.1">
    <property type="nucleotide sequence ID" value="XM_014320229.1"/>
</dbReference>
<dbReference type="SUPFAM" id="SSF48264">
    <property type="entry name" value="Cytochrome P450"/>
    <property type="match status" value="1"/>
</dbReference>
<reference evidence="10 11" key="1">
    <citation type="journal article" date="2011" name="Proc. Natl. Acad. Sci. U.S.A.">
        <title>Genome and transcriptome analyses of the mountain pine beetle-fungal symbiont Grosmannia clavigera, a lodgepole pine pathogen.</title>
        <authorList>
            <person name="DiGuistini S."/>
            <person name="Wang Y."/>
            <person name="Liao N.Y."/>
            <person name="Taylor G."/>
            <person name="Tanguay P."/>
            <person name="Feau N."/>
            <person name="Henrissat B."/>
            <person name="Chan S.K."/>
            <person name="Hesse-Orce U."/>
            <person name="Alamouti S.M."/>
            <person name="Tsui C.K.M."/>
            <person name="Docking R.T."/>
            <person name="Levasseur A."/>
            <person name="Haridas S."/>
            <person name="Robertson G."/>
            <person name="Birol I."/>
            <person name="Holt R.A."/>
            <person name="Marra M.A."/>
            <person name="Hamelin R.C."/>
            <person name="Hirst M."/>
            <person name="Jones S.J.M."/>
            <person name="Bohlmann J."/>
            <person name="Breuil C."/>
        </authorList>
    </citation>
    <scope>NUCLEOTIDE SEQUENCE [LARGE SCALE GENOMIC DNA]</scope>
    <source>
        <strain evidence="11">kw1407 / UAMH 11150</strain>
    </source>
</reference>
<dbReference type="PRINTS" id="PR00385">
    <property type="entry name" value="P450"/>
</dbReference>
<dbReference type="CDD" id="cd11059">
    <property type="entry name" value="CYP_fungal"/>
    <property type="match status" value="1"/>
</dbReference>
<evidence type="ECO:0000256" key="6">
    <source>
        <dbReference type="ARBA" id="ARBA00023033"/>
    </source>
</evidence>
<gene>
    <name evidence="10" type="ORF">CMQ_6543</name>
</gene>
<protein>
    <submittedName>
        <fullName evidence="10">Cytochrome p450 monooxygenase</fullName>
    </submittedName>
</protein>
<dbReference type="STRING" id="655863.F0X6L5"/>
<dbReference type="Proteomes" id="UP000007796">
    <property type="component" value="Unassembled WGS sequence"/>
</dbReference>
<evidence type="ECO:0000313" key="11">
    <source>
        <dbReference type="Proteomes" id="UP000007796"/>
    </source>
</evidence>
<dbReference type="InterPro" id="IPR050121">
    <property type="entry name" value="Cytochrome_P450_monoxygenase"/>
</dbReference>
<dbReference type="InterPro" id="IPR036396">
    <property type="entry name" value="Cyt_P450_sf"/>
</dbReference>
<evidence type="ECO:0000313" key="10">
    <source>
        <dbReference type="EMBL" id="EFX06222.1"/>
    </source>
</evidence>
<feature type="compositionally biased region" description="Polar residues" evidence="8">
    <location>
        <begin position="327"/>
        <end position="341"/>
    </location>
</feature>
<dbReference type="AlphaFoldDB" id="F0X6L5"/>
<evidence type="ECO:0000256" key="9">
    <source>
        <dbReference type="SAM" id="Phobius"/>
    </source>
</evidence>
<dbReference type="GO" id="GO:0016705">
    <property type="term" value="F:oxidoreductase activity, acting on paired donors, with incorporation or reduction of molecular oxygen"/>
    <property type="evidence" value="ECO:0007669"/>
    <property type="project" value="InterPro"/>
</dbReference>
<accession>F0X6L5</accession>
<name>F0X6L5_GROCL</name>
<dbReference type="Pfam" id="PF00067">
    <property type="entry name" value="p450"/>
    <property type="match status" value="1"/>
</dbReference>
<dbReference type="eggNOG" id="KOG0159">
    <property type="taxonomic scope" value="Eukaryota"/>
</dbReference>
<dbReference type="PANTHER" id="PTHR24305">
    <property type="entry name" value="CYTOCHROME P450"/>
    <property type="match status" value="1"/>
</dbReference>
<evidence type="ECO:0000256" key="3">
    <source>
        <dbReference type="ARBA" id="ARBA00022617"/>
    </source>
</evidence>
<dbReference type="HOGENOM" id="CLU_001570_14_2_1"/>
<dbReference type="EMBL" id="GL629729">
    <property type="protein sequence ID" value="EFX06222.1"/>
    <property type="molecule type" value="Genomic_DNA"/>
</dbReference>
<dbReference type="PRINTS" id="PR00465">
    <property type="entry name" value="EP450IV"/>
</dbReference>
<keyword evidence="11" id="KW-1185">Reference proteome</keyword>
<proteinExistence type="inferred from homology"/>
<dbReference type="GeneID" id="25979988"/>
<keyword evidence="6 10" id="KW-0560">Oxidoreductase</keyword>
<evidence type="ECO:0000256" key="4">
    <source>
        <dbReference type="ARBA" id="ARBA00022723"/>
    </source>
</evidence>